<proteinExistence type="predicted"/>
<protein>
    <submittedName>
        <fullName evidence="1">Uncharacterized protein</fullName>
    </submittedName>
</protein>
<sequence length="148" mass="16160">MSQQNAQSVLAHLASSKNETAAGLAQCLQALVLVSSGPTMSPIIVRYREFGTYGQVISIRDRAFGRGTLARVPCHTALALFKKSFKLSKDVQLSSAVFFNEDRSVSSKEAEIDPDSWQELVPFVHMVYISDVDEDEGSGVNGVNLNYC</sequence>
<dbReference type="EMBL" id="GL945446">
    <property type="protein sequence ID" value="EGO18868.1"/>
    <property type="molecule type" value="Genomic_DNA"/>
</dbReference>
<name>F8PDP8_SERL9</name>
<organism evidence="2">
    <name type="scientific">Serpula lacrymans var. lacrymans (strain S7.9)</name>
    <name type="common">Dry rot fungus</name>
    <dbReference type="NCBI Taxonomy" id="578457"/>
    <lineage>
        <taxon>Eukaryota</taxon>
        <taxon>Fungi</taxon>
        <taxon>Dikarya</taxon>
        <taxon>Basidiomycota</taxon>
        <taxon>Agaricomycotina</taxon>
        <taxon>Agaricomycetes</taxon>
        <taxon>Agaricomycetidae</taxon>
        <taxon>Boletales</taxon>
        <taxon>Coniophorineae</taxon>
        <taxon>Serpulaceae</taxon>
        <taxon>Serpula</taxon>
    </lineage>
</organism>
<dbReference type="KEGG" id="sla:SERLADRAFT_418758"/>
<dbReference type="OrthoDB" id="3015492at2759"/>
<dbReference type="HOGENOM" id="CLU_1986909_0_0_1"/>
<accession>F8PDP8</accession>
<evidence type="ECO:0000313" key="1">
    <source>
        <dbReference type="EMBL" id="EGO18868.1"/>
    </source>
</evidence>
<dbReference type="GeneID" id="18813749"/>
<gene>
    <name evidence="1" type="ORF">SERLADRAFT_418758</name>
</gene>
<evidence type="ECO:0000313" key="2">
    <source>
        <dbReference type="Proteomes" id="UP000008064"/>
    </source>
</evidence>
<reference evidence="2" key="1">
    <citation type="journal article" date="2011" name="Science">
        <title>The plant cell wall-decomposing machinery underlies the functional diversity of forest fungi.</title>
        <authorList>
            <person name="Eastwood D.C."/>
            <person name="Floudas D."/>
            <person name="Binder M."/>
            <person name="Majcherczyk A."/>
            <person name="Schneider P."/>
            <person name="Aerts A."/>
            <person name="Asiegbu F.O."/>
            <person name="Baker S.E."/>
            <person name="Barry K."/>
            <person name="Bendiksby M."/>
            <person name="Blumentritt M."/>
            <person name="Coutinho P.M."/>
            <person name="Cullen D."/>
            <person name="de Vries R.P."/>
            <person name="Gathman A."/>
            <person name="Goodell B."/>
            <person name="Henrissat B."/>
            <person name="Ihrmark K."/>
            <person name="Kauserud H."/>
            <person name="Kohler A."/>
            <person name="LaButti K."/>
            <person name="Lapidus A."/>
            <person name="Lavin J.L."/>
            <person name="Lee Y.-H."/>
            <person name="Lindquist E."/>
            <person name="Lilly W."/>
            <person name="Lucas S."/>
            <person name="Morin E."/>
            <person name="Murat C."/>
            <person name="Oguiza J.A."/>
            <person name="Park J."/>
            <person name="Pisabarro A.G."/>
            <person name="Riley R."/>
            <person name="Rosling A."/>
            <person name="Salamov A."/>
            <person name="Schmidt O."/>
            <person name="Schmutz J."/>
            <person name="Skrede I."/>
            <person name="Stenlid J."/>
            <person name="Wiebenga A."/>
            <person name="Xie X."/>
            <person name="Kuees U."/>
            <person name="Hibbett D.S."/>
            <person name="Hoffmeister D."/>
            <person name="Hoegberg N."/>
            <person name="Martin F."/>
            <person name="Grigoriev I.V."/>
            <person name="Watkinson S.C."/>
        </authorList>
    </citation>
    <scope>NUCLEOTIDE SEQUENCE [LARGE SCALE GENOMIC DNA]</scope>
    <source>
        <strain evidence="2">S7.9</strain>
    </source>
</reference>
<dbReference type="Proteomes" id="UP000008064">
    <property type="component" value="Unassembled WGS sequence"/>
</dbReference>
<dbReference type="RefSeq" id="XP_007324521.1">
    <property type="nucleotide sequence ID" value="XM_007324459.1"/>
</dbReference>
<dbReference type="AlphaFoldDB" id="F8PDP8"/>